<sequence length="120" mass="13564">MMKNSWFLLCTSLIFCGLVAECFSYALMPKDKRGWTLNSAGYLLGPHAHRIPTDKTNIAGKRDTMEDTLKPGKDTYGIQFHSLDDNTVATILEFISYLRLKELGALEHLPMFIPEDPTQP</sequence>
<comment type="similarity">
    <text evidence="2">Belongs to the galanin family.</text>
</comment>
<dbReference type="InterPro" id="IPR008175">
    <property type="entry name" value="Galanin_pre"/>
</dbReference>
<feature type="signal peptide" evidence="9">
    <location>
        <begin position="1"/>
        <end position="20"/>
    </location>
</feature>
<feature type="chain" id="PRO_5035937000" description="Galanin peptides" evidence="9">
    <location>
        <begin position="21"/>
        <end position="120"/>
    </location>
</feature>
<protein>
    <recommendedName>
        <fullName evidence="3">Galanin peptides</fullName>
    </recommendedName>
</protein>
<evidence type="ECO:0000259" key="10">
    <source>
        <dbReference type="PROSITE" id="PS00861"/>
    </source>
</evidence>
<evidence type="ECO:0000256" key="3">
    <source>
        <dbReference type="ARBA" id="ARBA00019079"/>
    </source>
</evidence>
<dbReference type="GO" id="GO:0030141">
    <property type="term" value="C:secretory granule"/>
    <property type="evidence" value="ECO:0007669"/>
    <property type="project" value="TreeGrafter"/>
</dbReference>
<accession>A0A8T2IQ85</accession>
<keyword evidence="7 9" id="KW-0732">Signal</keyword>
<dbReference type="OrthoDB" id="8721537at2759"/>
<dbReference type="EMBL" id="JAACNH010000008">
    <property type="protein sequence ID" value="KAG8434142.1"/>
    <property type="molecule type" value="Genomic_DNA"/>
</dbReference>
<evidence type="ECO:0000256" key="8">
    <source>
        <dbReference type="ARBA" id="ARBA00023320"/>
    </source>
</evidence>
<evidence type="ECO:0000256" key="7">
    <source>
        <dbReference type="ARBA" id="ARBA00022729"/>
    </source>
</evidence>
<evidence type="ECO:0000313" key="12">
    <source>
        <dbReference type="Proteomes" id="UP000812440"/>
    </source>
</evidence>
<keyword evidence="12" id="KW-1185">Reference proteome</keyword>
<dbReference type="InterPro" id="IPR008174">
    <property type="entry name" value="Galanin"/>
</dbReference>
<dbReference type="Pfam" id="PF01296">
    <property type="entry name" value="Galanin"/>
    <property type="match status" value="1"/>
</dbReference>
<evidence type="ECO:0000256" key="1">
    <source>
        <dbReference type="ARBA" id="ARBA00004613"/>
    </source>
</evidence>
<proteinExistence type="inferred from homology"/>
<dbReference type="InterPro" id="IPR013068">
    <property type="entry name" value="GMAP"/>
</dbReference>
<evidence type="ECO:0000256" key="4">
    <source>
        <dbReference type="ARBA" id="ARBA00022525"/>
    </source>
</evidence>
<keyword evidence="8" id="KW-0527">Neuropeptide</keyword>
<keyword evidence="5" id="KW-0165">Cleavage on pair of basic residues</keyword>
<gene>
    <name evidence="11" type="ORF">GDO86_012494</name>
</gene>
<name>A0A8T2IQ85_9PIPI</name>
<dbReference type="PANTHER" id="PTHR16839">
    <property type="entry name" value="GALANIN"/>
    <property type="match status" value="1"/>
</dbReference>
<organism evidence="11 12">
    <name type="scientific">Hymenochirus boettgeri</name>
    <name type="common">Congo dwarf clawed frog</name>
    <dbReference type="NCBI Taxonomy" id="247094"/>
    <lineage>
        <taxon>Eukaryota</taxon>
        <taxon>Metazoa</taxon>
        <taxon>Chordata</taxon>
        <taxon>Craniata</taxon>
        <taxon>Vertebrata</taxon>
        <taxon>Euteleostomi</taxon>
        <taxon>Amphibia</taxon>
        <taxon>Batrachia</taxon>
        <taxon>Anura</taxon>
        <taxon>Pipoidea</taxon>
        <taxon>Pipidae</taxon>
        <taxon>Pipinae</taxon>
        <taxon>Hymenochirus</taxon>
    </lineage>
</organism>
<evidence type="ECO:0000256" key="9">
    <source>
        <dbReference type="SAM" id="SignalP"/>
    </source>
</evidence>
<comment type="caution">
    <text evidence="11">The sequence shown here is derived from an EMBL/GenBank/DDBJ whole genome shotgun (WGS) entry which is preliminary data.</text>
</comment>
<reference evidence="11" key="1">
    <citation type="thesis" date="2020" institute="ProQuest LLC" country="789 East Eisenhower Parkway, Ann Arbor, MI, USA">
        <title>Comparative Genomics and Chromosome Evolution.</title>
        <authorList>
            <person name="Mudd A.B."/>
        </authorList>
    </citation>
    <scope>NUCLEOTIDE SEQUENCE</scope>
    <source>
        <strain evidence="11">Female2</strain>
        <tissue evidence="11">Blood</tissue>
    </source>
</reference>
<dbReference type="Pfam" id="PF06540">
    <property type="entry name" value="GMAP"/>
    <property type="match status" value="1"/>
</dbReference>
<feature type="domain" description="Galanin" evidence="10">
    <location>
        <begin position="34"/>
        <end position="46"/>
    </location>
</feature>
<dbReference type="GO" id="GO:0007218">
    <property type="term" value="P:neuropeptide signaling pathway"/>
    <property type="evidence" value="ECO:0007669"/>
    <property type="project" value="UniProtKB-KW"/>
</dbReference>
<dbReference type="GO" id="GO:0005184">
    <property type="term" value="F:neuropeptide hormone activity"/>
    <property type="evidence" value="ECO:0007669"/>
    <property type="project" value="TreeGrafter"/>
</dbReference>
<dbReference type="PANTHER" id="PTHR16839:SF1">
    <property type="entry name" value="GALANIN PEPTIDES"/>
    <property type="match status" value="1"/>
</dbReference>
<dbReference type="GO" id="GO:0031763">
    <property type="term" value="F:galanin receptor binding"/>
    <property type="evidence" value="ECO:0007669"/>
    <property type="project" value="TreeGrafter"/>
</dbReference>
<evidence type="ECO:0000256" key="6">
    <source>
        <dbReference type="ARBA" id="ARBA00022702"/>
    </source>
</evidence>
<dbReference type="SMART" id="SM00071">
    <property type="entry name" value="Galanin"/>
    <property type="match status" value="1"/>
</dbReference>
<evidence type="ECO:0000256" key="5">
    <source>
        <dbReference type="ARBA" id="ARBA00022685"/>
    </source>
</evidence>
<keyword evidence="4" id="KW-0964">Secreted</keyword>
<dbReference type="Proteomes" id="UP000812440">
    <property type="component" value="Chromosome 7"/>
</dbReference>
<evidence type="ECO:0000313" key="11">
    <source>
        <dbReference type="EMBL" id="KAG8434142.1"/>
    </source>
</evidence>
<evidence type="ECO:0000256" key="2">
    <source>
        <dbReference type="ARBA" id="ARBA00006871"/>
    </source>
</evidence>
<dbReference type="AlphaFoldDB" id="A0A8T2IQ85"/>
<dbReference type="GO" id="GO:0005615">
    <property type="term" value="C:extracellular space"/>
    <property type="evidence" value="ECO:0007669"/>
    <property type="project" value="TreeGrafter"/>
</dbReference>
<keyword evidence="6" id="KW-0372">Hormone</keyword>
<dbReference type="PROSITE" id="PS00861">
    <property type="entry name" value="GALANIN"/>
    <property type="match status" value="1"/>
</dbReference>
<comment type="subcellular location">
    <subcellularLocation>
        <location evidence="1">Secreted</location>
    </subcellularLocation>
</comment>